<feature type="chain" id="PRO_5040739784" evidence="1">
    <location>
        <begin position="28"/>
        <end position="273"/>
    </location>
</feature>
<protein>
    <submittedName>
        <fullName evidence="2">Uncharacterized protein</fullName>
    </submittedName>
</protein>
<sequence>MRLFSLRYYRSACLGCLFLLLSVSVLASAVSSSVAGHEDAVTIELSWQGSTASELWLMAPSGEIIRPTHPFGETLPVWLEQTDDTEHSAVRQRLHIDHQLAPGDYRIALQLVAEAAAEAVDATGVRFQLTIRQYGRVIRQLNGRLRNNSERQNSPEVIWRLNAAEHWNSNLPLALLREQFQGAWQLQSAEQTWVYIRLQGQSMDLQVYEDGECQWLALQDAVTLPGGLRWQQEQLWLHSAFFSDLLYGAVGEDEFLPMQQASWPEGECEGMSF</sequence>
<feature type="signal peptide" evidence="1">
    <location>
        <begin position="1"/>
        <end position="27"/>
    </location>
</feature>
<proteinExistence type="predicted"/>
<reference evidence="2" key="2">
    <citation type="submission" date="2022-08" db="EMBL/GenBank/DDBJ databases">
        <authorList>
            <person name="Dong C."/>
        </authorList>
    </citation>
    <scope>NUCLEOTIDE SEQUENCE</scope>
    <source>
        <strain evidence="2">59MF3M-4</strain>
    </source>
</reference>
<evidence type="ECO:0000313" key="3">
    <source>
        <dbReference type="Proteomes" id="UP001147830"/>
    </source>
</evidence>
<keyword evidence="3" id="KW-1185">Reference proteome</keyword>
<dbReference type="Proteomes" id="UP001147830">
    <property type="component" value="Unassembled WGS sequence"/>
</dbReference>
<accession>A0A9X3AT94</accession>
<comment type="caution">
    <text evidence="2">The sequence shown here is derived from an EMBL/GenBank/DDBJ whole genome shotgun (WGS) entry which is preliminary data.</text>
</comment>
<name>A0A9X3AT94_9GAMM</name>
<organism evidence="2 3">
    <name type="scientific">Thalassolituus pacificus</name>
    <dbReference type="NCBI Taxonomy" id="2975440"/>
    <lineage>
        <taxon>Bacteria</taxon>
        <taxon>Pseudomonadati</taxon>
        <taxon>Pseudomonadota</taxon>
        <taxon>Gammaproteobacteria</taxon>
        <taxon>Oceanospirillales</taxon>
        <taxon>Oceanospirillaceae</taxon>
        <taxon>Thalassolituus</taxon>
    </lineage>
</organism>
<reference evidence="2" key="1">
    <citation type="journal article" date="2022" name="Front. Microbiol.">
        <title>Genome-based taxonomic rearrangement of Oceanobacter-related bacteria including the description of Thalassolituus hydrocarbonoclasticus sp. nov. and Thalassolituus pacificus sp. nov. and emended description of the genus Thalassolituus.</title>
        <authorList>
            <person name="Dong C."/>
            <person name="Wei L."/>
            <person name="Wang J."/>
            <person name="Lai Q."/>
            <person name="Huang Z."/>
            <person name="Shao Z."/>
        </authorList>
    </citation>
    <scope>NUCLEOTIDE SEQUENCE</scope>
    <source>
        <strain evidence="2">59MF3M-4</strain>
    </source>
</reference>
<evidence type="ECO:0000313" key="2">
    <source>
        <dbReference type="EMBL" id="MCT7360949.1"/>
    </source>
</evidence>
<evidence type="ECO:0000256" key="1">
    <source>
        <dbReference type="SAM" id="SignalP"/>
    </source>
</evidence>
<dbReference type="RefSeq" id="WP_260977781.1">
    <property type="nucleotide sequence ID" value="NZ_JAOANI010000029.1"/>
</dbReference>
<dbReference type="EMBL" id="JAOANI010000029">
    <property type="protein sequence ID" value="MCT7360949.1"/>
    <property type="molecule type" value="Genomic_DNA"/>
</dbReference>
<gene>
    <name evidence="2" type="ORF">NYR02_18145</name>
</gene>
<dbReference type="AlphaFoldDB" id="A0A9X3AT94"/>
<keyword evidence="1" id="KW-0732">Signal</keyword>